<dbReference type="EMBL" id="CP002454">
    <property type="protein sequence ID" value="ADV68836.1"/>
    <property type="molecule type" value="Genomic_DNA"/>
</dbReference>
<accession>E8U4H1</accession>
<dbReference type="AlphaFoldDB" id="E8U4H1"/>
<organism evidence="1 2">
    <name type="scientific">Deinococcus maricopensis (strain DSM 21211 / LMG 22137 / NRRL B-23946 / LB-34)</name>
    <dbReference type="NCBI Taxonomy" id="709986"/>
    <lineage>
        <taxon>Bacteria</taxon>
        <taxon>Thermotogati</taxon>
        <taxon>Deinococcota</taxon>
        <taxon>Deinococci</taxon>
        <taxon>Deinococcales</taxon>
        <taxon>Deinococcaceae</taxon>
        <taxon>Deinococcus</taxon>
    </lineage>
</organism>
<dbReference type="HOGENOM" id="CLU_905272_0_0_0"/>
<evidence type="ECO:0000313" key="1">
    <source>
        <dbReference type="EMBL" id="ADV68836.1"/>
    </source>
</evidence>
<evidence type="ECO:0000313" key="2">
    <source>
        <dbReference type="Proteomes" id="UP000008635"/>
    </source>
</evidence>
<reference evidence="1 2" key="1">
    <citation type="journal article" date="2011" name="Stand. Genomic Sci.">
        <title>Complete genome sequence of Deinococcus maricopensis type strain (LB-34).</title>
        <authorList>
            <person name="Pukall R."/>
            <person name="Zeytun A."/>
            <person name="Lucas S."/>
            <person name="Lapidus A."/>
            <person name="Hammon N."/>
            <person name="Deshpande S."/>
            <person name="Nolan M."/>
            <person name="Cheng J.F."/>
            <person name="Pitluck S."/>
            <person name="Liolios K."/>
            <person name="Pagani I."/>
            <person name="Mikhailova N."/>
            <person name="Ivanova N."/>
            <person name="Mavromatis K."/>
            <person name="Pati A."/>
            <person name="Tapia R."/>
            <person name="Han C."/>
            <person name="Goodwin L."/>
            <person name="Chen A."/>
            <person name="Palaniappan K."/>
            <person name="Land M."/>
            <person name="Hauser L."/>
            <person name="Chang Y.J."/>
            <person name="Jeffries C.D."/>
            <person name="Brambilla E.M."/>
            <person name="Rohde M."/>
            <person name="Goker M."/>
            <person name="Detter J.C."/>
            <person name="Woyke T."/>
            <person name="Bristow J."/>
            <person name="Eisen J.A."/>
            <person name="Markowitz V."/>
            <person name="Hugenholtz P."/>
            <person name="Kyrpides N.C."/>
            <person name="Klenk H.P."/>
        </authorList>
    </citation>
    <scope>NUCLEOTIDE SEQUENCE [LARGE SCALE GENOMIC DNA]</scope>
    <source>
        <strain evidence="2">DSM 21211 / LMG 22137 / NRRL B-23946 / LB-34</strain>
    </source>
</reference>
<dbReference type="OrthoDB" id="62815at2"/>
<gene>
    <name evidence="1" type="ordered locus">Deima_3209</name>
</gene>
<keyword evidence="2" id="KW-1185">Reference proteome</keyword>
<dbReference type="STRING" id="709986.Deima_3209"/>
<dbReference type="RefSeq" id="WP_013558339.1">
    <property type="nucleotide sequence ID" value="NC_014958.1"/>
</dbReference>
<name>E8U4H1_DEIML</name>
<proteinExistence type="predicted"/>
<protein>
    <submittedName>
        <fullName evidence="1">Uncharacterized protein</fullName>
    </submittedName>
</protein>
<dbReference type="KEGG" id="dmr:Deima_3209"/>
<sequence>MFGLFKRKKEEPLASEHPVFETGVAALEYYLTYEQIPYTQAAGTFQFEVDGRAYEGFTVRAPEWLCLRTTLPFTSDDELVIHETVSELCTRNTLFRVSIDWTRRVYVVDALLYLKFQRDQHQTIGYVFYLAQGLDISKEFQQYTSDYFVYCDGKKNINVSLSISRWLRSKTAPPGTTIDSFSYGESSYRMGGAVCTIILRSKTMIGAYRFTTDDYQEHWRKSREAKLDVYRQIDRERAHTPLARNFIYAENGGRELSMPVVVAKGSEARPIYEAVLKEALEQFALSLDYFHGQFNAPWFDHTKKRKE</sequence>
<dbReference type="Proteomes" id="UP000008635">
    <property type="component" value="Chromosome"/>
</dbReference>
<reference evidence="2" key="2">
    <citation type="submission" date="2011-01" db="EMBL/GenBank/DDBJ databases">
        <title>The complete genome of Deinococcus maricopensis DSM 21211.</title>
        <authorList>
            <consortium name="US DOE Joint Genome Institute (JGI-PGF)"/>
            <person name="Lucas S."/>
            <person name="Copeland A."/>
            <person name="Lapidus A."/>
            <person name="Goodwin L."/>
            <person name="Pitluck S."/>
            <person name="Kyrpides N."/>
            <person name="Mavromatis K."/>
            <person name="Pagani I."/>
            <person name="Ivanova N."/>
            <person name="Ovchinnikova G."/>
            <person name="Zeytun A."/>
            <person name="Detter J.C."/>
            <person name="Han C."/>
            <person name="Land M."/>
            <person name="Hauser L."/>
            <person name="Markowitz V."/>
            <person name="Cheng J.-F."/>
            <person name="Hugenholtz P."/>
            <person name="Woyke T."/>
            <person name="Wu D."/>
            <person name="Pukall R."/>
            <person name="Gehrich-Schroeter G."/>
            <person name="Brambilla E."/>
            <person name="Klenk H.-P."/>
            <person name="Eisen J.A."/>
        </authorList>
    </citation>
    <scope>NUCLEOTIDE SEQUENCE [LARGE SCALE GENOMIC DNA]</scope>
    <source>
        <strain evidence="2">DSM 21211 / LMG 22137 / NRRL B-23946 / LB-34</strain>
    </source>
</reference>